<evidence type="ECO:0000313" key="5">
    <source>
        <dbReference type="Proteomes" id="UP000033965"/>
    </source>
</evidence>
<dbReference type="SUPFAM" id="SSF55729">
    <property type="entry name" value="Acyl-CoA N-acyltransferases (Nat)"/>
    <property type="match status" value="1"/>
</dbReference>
<dbReference type="EMBL" id="LCPZ01000002">
    <property type="protein sequence ID" value="KKW09406.1"/>
    <property type="molecule type" value="Genomic_DNA"/>
</dbReference>
<proteinExistence type="predicted"/>
<keyword evidence="2" id="KW-0012">Acyltransferase</keyword>
<protein>
    <submittedName>
        <fullName evidence="4">GCN5-related N-acetyltransferase</fullName>
    </submittedName>
</protein>
<dbReference type="Gene3D" id="3.40.630.30">
    <property type="match status" value="1"/>
</dbReference>
<accession>A0A0G1VSG3</accession>
<name>A0A0G1VSG3_9BACT</name>
<dbReference type="GO" id="GO:0016747">
    <property type="term" value="F:acyltransferase activity, transferring groups other than amino-acyl groups"/>
    <property type="evidence" value="ECO:0007669"/>
    <property type="project" value="InterPro"/>
</dbReference>
<dbReference type="InterPro" id="IPR016181">
    <property type="entry name" value="Acyl_CoA_acyltransferase"/>
</dbReference>
<organism evidence="4 5">
    <name type="scientific">Candidatus Kaiserbacteria bacterium GW2011_GWA2_49_19</name>
    <dbReference type="NCBI Taxonomy" id="1618669"/>
    <lineage>
        <taxon>Bacteria</taxon>
        <taxon>Candidatus Kaiseribacteriota</taxon>
    </lineage>
</organism>
<evidence type="ECO:0000256" key="2">
    <source>
        <dbReference type="ARBA" id="ARBA00023315"/>
    </source>
</evidence>
<dbReference type="PANTHER" id="PTHR43877">
    <property type="entry name" value="AMINOALKYLPHOSPHONATE N-ACETYLTRANSFERASE-RELATED-RELATED"/>
    <property type="match status" value="1"/>
</dbReference>
<dbReference type="InterPro" id="IPR000182">
    <property type="entry name" value="GNAT_dom"/>
</dbReference>
<dbReference type="CDD" id="cd04301">
    <property type="entry name" value="NAT_SF"/>
    <property type="match status" value="1"/>
</dbReference>
<dbReference type="Proteomes" id="UP000033965">
    <property type="component" value="Unassembled WGS sequence"/>
</dbReference>
<comment type="caution">
    <text evidence="4">The sequence shown here is derived from an EMBL/GenBank/DDBJ whole genome shotgun (WGS) entry which is preliminary data.</text>
</comment>
<sequence length="124" mass="14063">MEIRKASAGDMPAISKLISEYPDELMQDHLPPAEAFFVATENEEVVGCCALEIYSRRLAEVRSLAVRKDFQHKGIAKQLIQTCVTLAKENDVYELFCITGNPDFFQKRGFGSFKKEKYALIKIL</sequence>
<gene>
    <name evidence="4" type="ORF">UY44_C0002G0046</name>
</gene>
<dbReference type="Pfam" id="PF00583">
    <property type="entry name" value="Acetyltransf_1"/>
    <property type="match status" value="1"/>
</dbReference>
<evidence type="ECO:0000256" key="1">
    <source>
        <dbReference type="ARBA" id="ARBA00022679"/>
    </source>
</evidence>
<feature type="domain" description="N-acetyltransferase" evidence="3">
    <location>
        <begin position="1"/>
        <end position="124"/>
    </location>
</feature>
<evidence type="ECO:0000259" key="3">
    <source>
        <dbReference type="PROSITE" id="PS51186"/>
    </source>
</evidence>
<dbReference type="PROSITE" id="PS51186">
    <property type="entry name" value="GNAT"/>
    <property type="match status" value="1"/>
</dbReference>
<reference evidence="4 5" key="1">
    <citation type="journal article" date="2015" name="Nature">
        <title>rRNA introns, odd ribosomes, and small enigmatic genomes across a large radiation of phyla.</title>
        <authorList>
            <person name="Brown C.T."/>
            <person name="Hug L.A."/>
            <person name="Thomas B.C."/>
            <person name="Sharon I."/>
            <person name="Castelle C.J."/>
            <person name="Singh A."/>
            <person name="Wilkins M.J."/>
            <person name="Williams K.H."/>
            <person name="Banfield J.F."/>
        </authorList>
    </citation>
    <scope>NUCLEOTIDE SEQUENCE [LARGE SCALE GENOMIC DNA]</scope>
</reference>
<dbReference type="InterPro" id="IPR050832">
    <property type="entry name" value="Bact_Acetyltransf"/>
</dbReference>
<dbReference type="AlphaFoldDB" id="A0A0G1VSG3"/>
<evidence type="ECO:0000313" key="4">
    <source>
        <dbReference type="EMBL" id="KKW09406.1"/>
    </source>
</evidence>
<keyword evidence="1 4" id="KW-0808">Transferase</keyword>